<dbReference type="InterPro" id="IPR010482">
    <property type="entry name" value="TECPR1-like_DysF"/>
</dbReference>
<feature type="compositionally biased region" description="Low complexity" evidence="4">
    <location>
        <begin position="1556"/>
        <end position="1568"/>
    </location>
</feature>
<dbReference type="Gene3D" id="2.130.10.10">
    <property type="entry name" value="YVTN repeat-like/Quinoprotein amine dehydrogenase"/>
    <property type="match status" value="6"/>
</dbReference>
<reference evidence="7 8" key="1">
    <citation type="journal article" date="2019" name="Fungal Biol. Biotechnol.">
        <title>Draft genome sequence of fastidious pathogen Ceratobasidium theobromae, which causes vascular-streak dieback in Theobroma cacao.</title>
        <authorList>
            <person name="Ali S.S."/>
            <person name="Asman A."/>
            <person name="Shao J."/>
            <person name="Firmansyah A.P."/>
            <person name="Susilo A.W."/>
            <person name="Rosmana A."/>
            <person name="McMahon P."/>
            <person name="Junaid M."/>
            <person name="Guest D."/>
            <person name="Kheng T.Y."/>
            <person name="Meinhardt L.W."/>
            <person name="Bailey B.A."/>
        </authorList>
    </citation>
    <scope>NUCLEOTIDE SEQUENCE [LARGE SCALE GENOMIC DNA]</scope>
    <source>
        <strain evidence="7 8">CT2</strain>
    </source>
</reference>
<keyword evidence="5" id="KW-0472">Membrane</keyword>
<feature type="region of interest" description="Disordered" evidence="4">
    <location>
        <begin position="2227"/>
        <end position="2281"/>
    </location>
</feature>
<protein>
    <submittedName>
        <fullName evidence="7">Vegetative incompatibility protein HET-E-1</fullName>
    </submittedName>
</protein>
<accession>A0A5N5QJM0</accession>
<feature type="repeat" description="WD" evidence="3">
    <location>
        <begin position="894"/>
        <end position="930"/>
    </location>
</feature>
<dbReference type="SUPFAM" id="SSF50978">
    <property type="entry name" value="WD40 repeat-like"/>
    <property type="match status" value="2"/>
</dbReference>
<dbReference type="SUPFAM" id="SSF52402">
    <property type="entry name" value="Adenine nucleotide alpha hydrolases-like"/>
    <property type="match status" value="1"/>
</dbReference>
<dbReference type="SUPFAM" id="SSF52540">
    <property type="entry name" value="P-loop containing nucleoside triphosphate hydrolases"/>
    <property type="match status" value="1"/>
</dbReference>
<evidence type="ECO:0000259" key="6">
    <source>
        <dbReference type="PROSITE" id="PS50837"/>
    </source>
</evidence>
<feature type="repeat" description="WD" evidence="3">
    <location>
        <begin position="937"/>
        <end position="969"/>
    </location>
</feature>
<feature type="region of interest" description="Disordered" evidence="4">
    <location>
        <begin position="1537"/>
        <end position="1568"/>
    </location>
</feature>
<dbReference type="InterPro" id="IPR036322">
    <property type="entry name" value="WD40_repeat_dom_sf"/>
</dbReference>
<dbReference type="InterPro" id="IPR020472">
    <property type="entry name" value="WD40_PAC1"/>
</dbReference>
<feature type="transmembrane region" description="Helical" evidence="5">
    <location>
        <begin position="1910"/>
        <end position="1930"/>
    </location>
</feature>
<feature type="compositionally biased region" description="Basic and acidic residues" evidence="4">
    <location>
        <begin position="2381"/>
        <end position="2403"/>
    </location>
</feature>
<feature type="compositionally biased region" description="Polar residues" evidence="4">
    <location>
        <begin position="2347"/>
        <end position="2365"/>
    </location>
</feature>
<dbReference type="Gene3D" id="3.40.50.300">
    <property type="entry name" value="P-loop containing nucleotide triphosphate hydrolases"/>
    <property type="match status" value="1"/>
</dbReference>
<evidence type="ECO:0000313" key="8">
    <source>
        <dbReference type="Proteomes" id="UP000383932"/>
    </source>
</evidence>
<feature type="region of interest" description="Disordered" evidence="4">
    <location>
        <begin position="1"/>
        <end position="77"/>
    </location>
</feature>
<dbReference type="Pfam" id="PF00400">
    <property type="entry name" value="WD40"/>
    <property type="match status" value="13"/>
</dbReference>
<dbReference type="PROSITE" id="PS00678">
    <property type="entry name" value="WD_REPEATS_1"/>
    <property type="match status" value="3"/>
</dbReference>
<proteinExistence type="predicted"/>
<dbReference type="PRINTS" id="PR00320">
    <property type="entry name" value="GPROTEINBRPT"/>
</dbReference>
<feature type="repeat" description="WD" evidence="3">
    <location>
        <begin position="1109"/>
        <end position="1150"/>
    </location>
</feature>
<keyword evidence="5" id="KW-1133">Transmembrane helix</keyword>
<dbReference type="InterPro" id="IPR056884">
    <property type="entry name" value="NPHP3-like_N"/>
</dbReference>
<feature type="repeat" description="WD" evidence="3">
    <location>
        <begin position="1320"/>
        <end position="1361"/>
    </location>
</feature>
<feature type="compositionally biased region" description="Basic and acidic residues" evidence="4">
    <location>
        <begin position="19"/>
        <end position="29"/>
    </location>
</feature>
<evidence type="ECO:0000256" key="3">
    <source>
        <dbReference type="PROSITE-ProRule" id="PRU00221"/>
    </source>
</evidence>
<feature type="compositionally biased region" description="Polar residues" evidence="4">
    <location>
        <begin position="2235"/>
        <end position="2244"/>
    </location>
</feature>
<dbReference type="PANTHER" id="PTHR19848">
    <property type="entry name" value="WD40 REPEAT PROTEIN"/>
    <property type="match status" value="1"/>
</dbReference>
<feature type="repeat" description="WD" evidence="3">
    <location>
        <begin position="1075"/>
        <end position="1098"/>
    </location>
</feature>
<dbReference type="InterPro" id="IPR014729">
    <property type="entry name" value="Rossmann-like_a/b/a_fold"/>
</dbReference>
<evidence type="ECO:0000313" key="7">
    <source>
        <dbReference type="EMBL" id="KAB5591945.1"/>
    </source>
</evidence>
<feature type="repeat" description="WD" evidence="3">
    <location>
        <begin position="851"/>
        <end position="892"/>
    </location>
</feature>
<dbReference type="OrthoDB" id="843225at2759"/>
<dbReference type="PANTHER" id="PTHR19848:SF8">
    <property type="entry name" value="F-BOX AND WD REPEAT DOMAIN CONTAINING 7"/>
    <property type="match status" value="1"/>
</dbReference>
<dbReference type="Proteomes" id="UP000383932">
    <property type="component" value="Unassembled WGS sequence"/>
</dbReference>
<dbReference type="InterPro" id="IPR001680">
    <property type="entry name" value="WD40_rpt"/>
</dbReference>
<dbReference type="Pfam" id="PF24883">
    <property type="entry name" value="NPHP3_N"/>
    <property type="match status" value="1"/>
</dbReference>
<feature type="repeat" description="WD" evidence="3">
    <location>
        <begin position="1023"/>
        <end position="1064"/>
    </location>
</feature>
<feature type="repeat" description="WD" evidence="3">
    <location>
        <begin position="1363"/>
        <end position="1405"/>
    </location>
</feature>
<dbReference type="Pfam" id="PF06398">
    <property type="entry name" value="Pex24p"/>
    <property type="match status" value="1"/>
</dbReference>
<dbReference type="InterPro" id="IPR019775">
    <property type="entry name" value="WD40_repeat_CS"/>
</dbReference>
<dbReference type="PROSITE" id="PS50294">
    <property type="entry name" value="WD_REPEATS_REGION"/>
    <property type="match status" value="11"/>
</dbReference>
<feature type="transmembrane region" description="Helical" evidence="5">
    <location>
        <begin position="2013"/>
        <end position="2039"/>
    </location>
</feature>
<feature type="domain" description="NACHT" evidence="6">
    <location>
        <begin position="273"/>
        <end position="418"/>
    </location>
</feature>
<dbReference type="GO" id="GO:0007031">
    <property type="term" value="P:peroxisome organization"/>
    <property type="evidence" value="ECO:0007669"/>
    <property type="project" value="UniProtKB-ARBA"/>
</dbReference>
<feature type="repeat" description="WD" evidence="3">
    <location>
        <begin position="1191"/>
        <end position="1223"/>
    </location>
</feature>
<feature type="compositionally biased region" description="Low complexity" evidence="4">
    <location>
        <begin position="50"/>
        <end position="62"/>
    </location>
</feature>
<dbReference type="CDD" id="cd23659">
    <property type="entry name" value="USP_At3g01520-like"/>
    <property type="match status" value="1"/>
</dbReference>
<evidence type="ECO:0000256" key="5">
    <source>
        <dbReference type="SAM" id="Phobius"/>
    </source>
</evidence>
<keyword evidence="8" id="KW-1185">Reference proteome</keyword>
<feature type="repeat" description="WD" evidence="3">
    <location>
        <begin position="1234"/>
        <end position="1266"/>
    </location>
</feature>
<dbReference type="CDD" id="cd00200">
    <property type="entry name" value="WD40"/>
    <property type="match status" value="2"/>
</dbReference>
<feature type="repeat" description="WD" evidence="3">
    <location>
        <begin position="1277"/>
        <end position="1318"/>
    </location>
</feature>
<gene>
    <name evidence="7" type="ORF">CTheo_4623</name>
</gene>
<evidence type="ECO:0000256" key="4">
    <source>
        <dbReference type="SAM" id="MobiDB-lite"/>
    </source>
</evidence>
<dbReference type="PROSITE" id="PS50082">
    <property type="entry name" value="WD_REPEATS_2"/>
    <property type="match status" value="12"/>
</dbReference>
<feature type="repeat" description="WD" evidence="3">
    <location>
        <begin position="980"/>
        <end position="1021"/>
    </location>
</feature>
<dbReference type="InterPro" id="IPR015943">
    <property type="entry name" value="WD40/YVTN_repeat-like_dom_sf"/>
</dbReference>
<name>A0A5N5QJM0_9AGAM</name>
<evidence type="ECO:0000256" key="2">
    <source>
        <dbReference type="ARBA" id="ARBA00022737"/>
    </source>
</evidence>
<dbReference type="EMBL" id="SSOP01000082">
    <property type="protein sequence ID" value="KAB5591945.1"/>
    <property type="molecule type" value="Genomic_DNA"/>
</dbReference>
<sequence length="2403" mass="263265">MEPDPPPTTKRRRWYQDVGCKRQKVEIRSRSQSPPRAHASGSPSSRIIHTPPSRTSPTTRTPSPLPVQLSSPGPGTRKKAWEALKITLRRLKGGAKLVPPFAPLIDELNSFLDMFEPATRHRQDYQQLAEHLDITLTFLTRHLGDSASTEVTRLINDIIRAVRKELKSIDTQLGRSVPGRRASADGELEEQLIGYRVHVLRLSDLQAEIGMGAWSAANAIQIEAKLKELKPVKLASYNSILSEDVNRRTCTANTRKVILSDVNHWSDDSCAEKVFWLDGMAGTGKTTIAYTLSEALQSRGQLAASFFCTRTSPECRDAKRIVPTIAYQLARHSTPFRWALSQALEKNPDAGSLNILAQFDQLLKDPLAEVHDKMAKNMVVVIDALDECDDNNIIVRVLDMLFRFAANLPVKFFVTSRPEPAIREKMMSQPQGSRLIMHLHEIEQSIVQADIELYLQEELASMSPSSGQINQLVGFAGNLFIYAATAVRYICPNDIDIDSDERLGIMLSVDANSEKKFEHINVLYSTILDAALNNTKLEPQERNRRKLVLWTAVCAREPISTKTLAVLAGLENEKQAARALQPLRSVLYVSEHNSLVTTLHASFSDYMFSQERSGEFFCDQKICNQLVARRCFEIMKGQLRFNICELESSFIFDENVSDLKSRLEKNISHELFYACQYWANHLKLAGMSNGLITMLEEFLSQHLLFWMEVMSLNKCMVTGVLGLADVQAWLALSKGSRALVKITSDAHKFVARYAAQAISLSTPHIYISALSLCPKSSTIQTNYGKRMQGLLEVGGTAMEQIELAPLASWKIGASVNSVAFSPDGERIVSGLSNRTIQVLNVHDGIPVTSPFRGHTKGVNSVVFSPDGVRIASGSDDHTIRVWNAHDGRCIAGPFLGHTALVLSVAFSLDGARIVSGSFDFTVRVWDARNGIPIAGPFQGHIDGVRSVAFSPDGSRIVSGSADFTIRVWDAHHGALIIGPFRGHTSDVSSVTFTPDGARIISSSFDRTIRVWNAADGTLAMNPFQGHTNEITSIAISFDGARIVSGSCDQTIRVWDTHDGTLVAGPFPTYNHFGKSVAFSPDGARIVSGSNYGMIQVWNAHDATIDAARFEGLDANVHSVAFSPDGVRIVCSSSDSALKVWSMQDGRSVASPSVFLDQNYGPIAFSPNGTSFACPCNKTVQVHDGTRITSSFEGHTALVLSVAFSPDGAHIASGSHDRTIWVWDAHHGTLTAGPFHGHTRAVLSVCFSPNGICVASGSDDRTIRVWNADDDTLAIGPLEGHTESVTAVAFSPDGLYIVSGSGDKTIRVWNVHNGVCIAGPFQEHTGPITSLTLSHKGACIVSGSTDKTIRVWNMHDGTLVATALRCHTSEVTSVAFSSDGAHIVSGSSKDQTIRVWDAHQLQSLSVTQLPGQDDALNVNYRCLAPDQAWVLRYDGWLLSTDEEPVFWVPATLRDQFPRPSNTFTIGRTGSILTKVLGLNFPLKSEFNGHLCAPILFSIAIYFVLCRAAAAKHPGTTATVDNQVNYSCRSFAMLQSTPLRSAMKQPSRPTSPAPPLSIPSSPIPTSASAAPLSPPHVHLLPLSPLVTPSTLSPAPTFTRTLTGGSATVPGYKPKVSFDTFENPSDAALDSFTLQATSEGYKRTRDTRVFLCAASGDESGMEALDWTLETLVQHGDELIVVRGFDLEDLEKQLHEEVREDAKELMKLILAKNLAHEGRQLSVVVEFVAGKITSTIERLIALYRPDSLVVGTRGQTGLVKTWSAAFLTPGMGSVSRYCVSHSPVPVIVVRPERKVRKSMEKRRADGKKRHQFDDGGKIRLAPGAYESEAMDDVATGFRDSAPLGLHLLGMAGISPPTRVPPVISCNNPPVLLDFVSNVPAPVTRLLVEQAGTIRVMRRAAEIASWKSSKSSESWLLLAAWWYLLPVLIILPLVWRQLKVQPWWPWRSTHPTPHEPVAASDVTVAATISDITLLRLLLPPFLFTQTPVPARSPIFEALKLPTNSLTLKSILRATAILYIPYLALIHFISLSVLFALLGTVALTVRAPWAGILWKLVSESGWARWIWRRVWAFLTGRPVVIPGSAFGVHEKSASAAIAVSSSSSKPGKNSKETSVGQSLQPAKIRFRFDILENQRWWVGIDWSSTLLPNERASWCSPAPHLVPLPPPITFVLPGFSTHIDKTLKIRRRALWRWDDPEWSVIVRTSADSHSSRVHVPLPDASSDSEGRFAKGLKRVGENLPESVSGSSLTRRSNEIGDDDDQDPHSPSNTVKEPLTDPDGWVYADNKWEMPSPKGGLGKYTRYRVWTRCAVLIEEIEELTDEELAEATAATLDTNNLKPPSPPDPESPVSASPTTSVHSASQFKGHKQTFSETGVGLGSWRGISSSMSDRESKLTSRLKSVLEHRGGSKS</sequence>
<dbReference type="Gene3D" id="3.40.50.620">
    <property type="entry name" value="HUPs"/>
    <property type="match status" value="1"/>
</dbReference>
<dbReference type="PROSITE" id="PS50837">
    <property type="entry name" value="NACHT"/>
    <property type="match status" value="1"/>
</dbReference>
<keyword evidence="5" id="KW-0812">Transmembrane</keyword>
<dbReference type="SMART" id="SM00320">
    <property type="entry name" value="WD40"/>
    <property type="match status" value="13"/>
</dbReference>
<feature type="region of interest" description="Disordered" evidence="4">
    <location>
        <begin position="1793"/>
        <end position="1812"/>
    </location>
</feature>
<dbReference type="InterPro" id="IPR027417">
    <property type="entry name" value="P-loop_NTPase"/>
</dbReference>
<comment type="caution">
    <text evidence="7">The sequence shown here is derived from an EMBL/GenBank/DDBJ whole genome shotgun (WGS) entry which is preliminary data.</text>
</comment>
<dbReference type="GO" id="GO:0005778">
    <property type="term" value="C:peroxisomal membrane"/>
    <property type="evidence" value="ECO:0007669"/>
    <property type="project" value="UniProtKB-ARBA"/>
</dbReference>
<organism evidence="7 8">
    <name type="scientific">Ceratobasidium theobromae</name>
    <dbReference type="NCBI Taxonomy" id="1582974"/>
    <lineage>
        <taxon>Eukaryota</taxon>
        <taxon>Fungi</taxon>
        <taxon>Dikarya</taxon>
        <taxon>Basidiomycota</taxon>
        <taxon>Agaricomycotina</taxon>
        <taxon>Agaricomycetes</taxon>
        <taxon>Cantharellales</taxon>
        <taxon>Ceratobasidiaceae</taxon>
        <taxon>Ceratobasidium</taxon>
    </lineage>
</organism>
<dbReference type="Pfam" id="PF00582">
    <property type="entry name" value="Usp"/>
    <property type="match status" value="1"/>
</dbReference>
<feature type="region of interest" description="Disordered" evidence="4">
    <location>
        <begin position="2326"/>
        <end position="2403"/>
    </location>
</feature>
<dbReference type="InterPro" id="IPR006016">
    <property type="entry name" value="UspA"/>
</dbReference>
<evidence type="ECO:0000256" key="1">
    <source>
        <dbReference type="ARBA" id="ARBA00022574"/>
    </source>
</evidence>
<keyword evidence="1 3" id="KW-0853">WD repeat</keyword>
<keyword evidence="2" id="KW-0677">Repeat</keyword>
<dbReference type="InterPro" id="IPR007111">
    <property type="entry name" value="NACHT_NTPase"/>
</dbReference>